<dbReference type="Gene3D" id="3.30.430.20">
    <property type="entry name" value="Gnk2 domain, C-X8-C-X2-C motif"/>
    <property type="match status" value="2"/>
</dbReference>
<feature type="domain" description="Gnk2-homologous" evidence="14">
    <location>
        <begin position="132"/>
        <end position="239"/>
    </location>
</feature>
<evidence type="ECO:0000256" key="11">
    <source>
        <dbReference type="SAM" id="Phobius"/>
    </source>
</evidence>
<dbReference type="PROSITE" id="PS51473">
    <property type="entry name" value="GNK2"/>
    <property type="match status" value="2"/>
</dbReference>
<dbReference type="SUPFAM" id="SSF56112">
    <property type="entry name" value="Protein kinase-like (PK-like)"/>
    <property type="match status" value="1"/>
</dbReference>
<keyword evidence="5 10" id="KW-0547">Nucleotide-binding</keyword>
<feature type="transmembrane region" description="Helical" evidence="11">
    <location>
        <begin position="262"/>
        <end position="284"/>
    </location>
</feature>
<dbReference type="PROSITE" id="PS50011">
    <property type="entry name" value="PROTEIN_KINASE_DOM"/>
    <property type="match status" value="1"/>
</dbReference>
<dbReference type="PANTHER" id="PTHR47973">
    <property type="entry name" value="CYSTEINE-RICH RECEPTOR-LIKE PROTEIN KINASE 3"/>
    <property type="match status" value="1"/>
</dbReference>
<feature type="binding site" evidence="10">
    <location>
        <position position="349"/>
    </location>
    <ligand>
        <name>ATP</name>
        <dbReference type="ChEBI" id="CHEBI:30616"/>
    </ligand>
</feature>
<evidence type="ECO:0000313" key="15">
    <source>
        <dbReference type="EMBL" id="WOH15083.1"/>
    </source>
</evidence>
<evidence type="ECO:0000256" key="3">
    <source>
        <dbReference type="ARBA" id="ARBA00022729"/>
    </source>
</evidence>
<gene>
    <name evidence="15" type="ORF">DCAR_0934618</name>
</gene>
<dbReference type="CDD" id="cd23509">
    <property type="entry name" value="Gnk2-like"/>
    <property type="match status" value="2"/>
</dbReference>
<keyword evidence="4" id="KW-0677">Repeat</keyword>
<evidence type="ECO:0008006" key="17">
    <source>
        <dbReference type="Google" id="ProtNLM"/>
    </source>
</evidence>
<keyword evidence="6" id="KW-0418">Kinase</keyword>
<dbReference type="Pfam" id="PF01657">
    <property type="entry name" value="Stress-antifung"/>
    <property type="match status" value="2"/>
</dbReference>
<organism evidence="15 16">
    <name type="scientific">Daucus carota subsp. sativus</name>
    <name type="common">Carrot</name>
    <dbReference type="NCBI Taxonomy" id="79200"/>
    <lineage>
        <taxon>Eukaryota</taxon>
        <taxon>Viridiplantae</taxon>
        <taxon>Streptophyta</taxon>
        <taxon>Embryophyta</taxon>
        <taxon>Tracheophyta</taxon>
        <taxon>Spermatophyta</taxon>
        <taxon>Magnoliopsida</taxon>
        <taxon>eudicotyledons</taxon>
        <taxon>Gunneridae</taxon>
        <taxon>Pentapetalae</taxon>
        <taxon>asterids</taxon>
        <taxon>campanulids</taxon>
        <taxon>Apiales</taxon>
        <taxon>Apiaceae</taxon>
        <taxon>Apioideae</taxon>
        <taxon>Scandiceae</taxon>
        <taxon>Daucinae</taxon>
        <taxon>Daucus</taxon>
        <taxon>Daucus sect. Daucus</taxon>
    </lineage>
</organism>
<evidence type="ECO:0000256" key="4">
    <source>
        <dbReference type="ARBA" id="ARBA00022737"/>
    </source>
</evidence>
<proteinExistence type="predicted"/>
<evidence type="ECO:0000256" key="8">
    <source>
        <dbReference type="ARBA" id="ARBA00023170"/>
    </source>
</evidence>
<keyword evidence="11" id="KW-0812">Transmembrane</keyword>
<evidence type="ECO:0000313" key="16">
    <source>
        <dbReference type="Proteomes" id="UP000077755"/>
    </source>
</evidence>
<keyword evidence="3 12" id="KW-0732">Signal</keyword>
<dbReference type="GO" id="GO:0004674">
    <property type="term" value="F:protein serine/threonine kinase activity"/>
    <property type="evidence" value="ECO:0007669"/>
    <property type="project" value="UniProtKB-KW"/>
</dbReference>
<dbReference type="EMBL" id="CP093351">
    <property type="protein sequence ID" value="WOH15083.1"/>
    <property type="molecule type" value="Genomic_DNA"/>
</dbReference>
<evidence type="ECO:0000256" key="2">
    <source>
        <dbReference type="ARBA" id="ARBA00022679"/>
    </source>
</evidence>
<keyword evidence="1" id="KW-0723">Serine/threonine-protein kinase</keyword>
<evidence type="ECO:0000259" key="13">
    <source>
        <dbReference type="PROSITE" id="PS50011"/>
    </source>
</evidence>
<dbReference type="FunFam" id="3.30.200.20:FF:000177">
    <property type="entry name" value="Cysteine-rich receptor-like protein kinase 2"/>
    <property type="match status" value="1"/>
</dbReference>
<dbReference type="InterPro" id="IPR002902">
    <property type="entry name" value="GNK2"/>
</dbReference>
<evidence type="ECO:0000256" key="12">
    <source>
        <dbReference type="SAM" id="SignalP"/>
    </source>
</evidence>
<keyword evidence="8" id="KW-0675">Receptor</keyword>
<dbReference type="Gene3D" id="3.30.200.20">
    <property type="entry name" value="Phosphorylase Kinase, domain 1"/>
    <property type="match status" value="1"/>
</dbReference>
<keyword evidence="16" id="KW-1185">Reference proteome</keyword>
<dbReference type="PROSITE" id="PS00107">
    <property type="entry name" value="PROTEIN_KINASE_ATP"/>
    <property type="match status" value="1"/>
</dbReference>
<evidence type="ECO:0000256" key="7">
    <source>
        <dbReference type="ARBA" id="ARBA00022840"/>
    </source>
</evidence>
<keyword evidence="11" id="KW-0472">Membrane</keyword>
<feature type="signal peptide" evidence="12">
    <location>
        <begin position="1"/>
        <end position="23"/>
    </location>
</feature>
<name>A0AAF1BEG9_DAUCS</name>
<dbReference type="InterPro" id="IPR008271">
    <property type="entry name" value="Ser/Thr_kinase_AS"/>
</dbReference>
<keyword evidence="2" id="KW-0808">Transferase</keyword>
<feature type="domain" description="Gnk2-homologous" evidence="14">
    <location>
        <begin position="27"/>
        <end position="125"/>
    </location>
</feature>
<dbReference type="InterPro" id="IPR000719">
    <property type="entry name" value="Prot_kinase_dom"/>
</dbReference>
<keyword evidence="7 10" id="KW-0067">ATP-binding</keyword>
<keyword evidence="11" id="KW-1133">Transmembrane helix</keyword>
<evidence type="ECO:0000256" key="6">
    <source>
        <dbReference type="ARBA" id="ARBA00022777"/>
    </source>
</evidence>
<dbReference type="FunFam" id="1.10.510.10:FF:000336">
    <property type="entry name" value="Cysteine-rich receptor-like protein kinase 2"/>
    <property type="match status" value="1"/>
</dbReference>
<feature type="chain" id="PRO_5042096561" description="Protein kinase domain-containing protein" evidence="12">
    <location>
        <begin position="24"/>
        <end position="607"/>
    </location>
</feature>
<reference evidence="15" key="1">
    <citation type="journal article" date="2016" name="Nat. Genet.">
        <title>A high-quality carrot genome assembly provides new insights into carotenoid accumulation and asterid genome evolution.</title>
        <authorList>
            <person name="Iorizzo M."/>
            <person name="Ellison S."/>
            <person name="Senalik D."/>
            <person name="Zeng P."/>
            <person name="Satapoomin P."/>
            <person name="Huang J."/>
            <person name="Bowman M."/>
            <person name="Iovene M."/>
            <person name="Sanseverino W."/>
            <person name="Cavagnaro P."/>
            <person name="Yildiz M."/>
            <person name="Macko-Podgorni A."/>
            <person name="Moranska E."/>
            <person name="Grzebelus E."/>
            <person name="Grzebelus D."/>
            <person name="Ashrafi H."/>
            <person name="Zheng Z."/>
            <person name="Cheng S."/>
            <person name="Spooner D."/>
            <person name="Van Deynze A."/>
            <person name="Simon P."/>
        </authorList>
    </citation>
    <scope>NUCLEOTIDE SEQUENCE</scope>
    <source>
        <tissue evidence="15">Leaf</tissue>
    </source>
</reference>
<dbReference type="Gene3D" id="1.10.510.10">
    <property type="entry name" value="Transferase(Phosphotransferase) domain 1"/>
    <property type="match status" value="1"/>
</dbReference>
<dbReference type="InterPro" id="IPR038408">
    <property type="entry name" value="GNK2_sf"/>
</dbReference>
<keyword evidence="9" id="KW-0325">Glycoprotein</keyword>
<feature type="domain" description="Protein kinase" evidence="13">
    <location>
        <begin position="320"/>
        <end position="596"/>
    </location>
</feature>
<evidence type="ECO:0000256" key="1">
    <source>
        <dbReference type="ARBA" id="ARBA00022527"/>
    </source>
</evidence>
<dbReference type="CDD" id="cd14066">
    <property type="entry name" value="STKc_IRAK"/>
    <property type="match status" value="1"/>
</dbReference>
<evidence type="ECO:0000256" key="10">
    <source>
        <dbReference type="PROSITE-ProRule" id="PRU10141"/>
    </source>
</evidence>
<protein>
    <recommendedName>
        <fullName evidence="17">Protein kinase domain-containing protein</fullName>
    </recommendedName>
</protein>
<dbReference type="InterPro" id="IPR011009">
    <property type="entry name" value="Kinase-like_dom_sf"/>
</dbReference>
<evidence type="ECO:0000256" key="5">
    <source>
        <dbReference type="ARBA" id="ARBA00022741"/>
    </source>
</evidence>
<sequence length="607" mass="66764">MKNVWIWLLHCVVFLCITKSVKSDPQTNLLNQGCSQFISTDVPAFSGNRNLTFSELRRQLSNNTHFATAQQSGIYAMAQCRNYLSGADCLDCFDAAVSLTLNCSSDGGARVIYEGCFLRYEAHDFYSVATLQGNTGKCSTNLSRIEPNLIDPAVESLLKDLEVATPKTKGLFAAATKQVIGVTPGSTIYAYAQCAQTVSPGVCRDCLSVAYGNVQGCPPRAGGSSVDAGCFLRYSDTPFFPSNFTTDITPYVQEGGSSSKSTIILCVVGAVCFFLLILALLLWYRLYQKKAKRGDILGLTKLQGPITYNYKDLKSATKSFSEEYKIGEGGFGDVYKGIIKNGDVIAVKKLAMTTSKAKKDFESEIRLISNIHHKNIVRLLGCSGKGSDLLLVFEYMANGSLDKFLYGEKQGTLSWKQRLDIIFGVARGLAYLHDQFHIRIIHRDIKSSNILLDVDFQPKIADFGLARLIAGDQSHLSTRFAGTLGYTAPEYAFHGHLSEKVDTYGFGIVVLEIVSGRRSTNSKSDPVTGPLLEDAWKLYEDGMHSDLVDESMDPSEYNIEHVKKIIQLALMCTQSPTSIRPTMSEVVVLLTNDRSVEQRSLSKPTMV</sequence>
<evidence type="ECO:0000259" key="14">
    <source>
        <dbReference type="PROSITE" id="PS51473"/>
    </source>
</evidence>
<reference evidence="15" key="2">
    <citation type="submission" date="2022-03" db="EMBL/GenBank/DDBJ databases">
        <title>Draft title - Genomic analysis of global carrot germplasm unveils the trajectory of domestication and the origin of high carotenoid orange carrot.</title>
        <authorList>
            <person name="Iorizzo M."/>
            <person name="Ellison S."/>
            <person name="Senalik D."/>
            <person name="Macko-Podgorni A."/>
            <person name="Grzebelus D."/>
            <person name="Bostan H."/>
            <person name="Rolling W."/>
            <person name="Curaba J."/>
            <person name="Simon P."/>
        </authorList>
    </citation>
    <scope>NUCLEOTIDE SEQUENCE</scope>
    <source>
        <tissue evidence="15">Leaf</tissue>
    </source>
</reference>
<dbReference type="InterPro" id="IPR052059">
    <property type="entry name" value="CR_Ser/Thr_kinase"/>
</dbReference>
<dbReference type="AlphaFoldDB" id="A0AAF1BEG9"/>
<accession>A0AAF1BEG9</accession>
<dbReference type="PROSITE" id="PS00108">
    <property type="entry name" value="PROTEIN_KINASE_ST"/>
    <property type="match status" value="1"/>
</dbReference>
<dbReference type="SMART" id="SM00220">
    <property type="entry name" value="S_TKc"/>
    <property type="match status" value="1"/>
</dbReference>
<dbReference type="Proteomes" id="UP000077755">
    <property type="component" value="Chromosome 9"/>
</dbReference>
<dbReference type="Pfam" id="PF00069">
    <property type="entry name" value="Pkinase"/>
    <property type="match status" value="1"/>
</dbReference>
<dbReference type="GO" id="GO:0005524">
    <property type="term" value="F:ATP binding"/>
    <property type="evidence" value="ECO:0007669"/>
    <property type="project" value="UniProtKB-UniRule"/>
</dbReference>
<evidence type="ECO:0000256" key="9">
    <source>
        <dbReference type="ARBA" id="ARBA00023180"/>
    </source>
</evidence>
<dbReference type="InterPro" id="IPR017441">
    <property type="entry name" value="Protein_kinase_ATP_BS"/>
</dbReference>